<dbReference type="PANTHER" id="PTHR43792">
    <property type="entry name" value="GNAT FAMILY, PUTATIVE (AFU_ORTHOLOGUE AFUA_3G00765)-RELATED-RELATED"/>
    <property type="match status" value="1"/>
</dbReference>
<keyword evidence="3" id="KW-1185">Reference proteome</keyword>
<dbReference type="RefSeq" id="WP_101459174.1">
    <property type="nucleotide sequence ID" value="NZ_CP025408.1"/>
</dbReference>
<protein>
    <submittedName>
        <fullName evidence="2">N-acetyltransferase</fullName>
    </submittedName>
</protein>
<organism evidence="2 3">
    <name type="scientific">Paracoccus tegillarcae</name>
    <dbReference type="NCBI Taxonomy" id="1529068"/>
    <lineage>
        <taxon>Bacteria</taxon>
        <taxon>Pseudomonadati</taxon>
        <taxon>Pseudomonadota</taxon>
        <taxon>Alphaproteobacteria</taxon>
        <taxon>Rhodobacterales</taxon>
        <taxon>Paracoccaceae</taxon>
        <taxon>Paracoccus</taxon>
    </lineage>
</organism>
<dbReference type="Pfam" id="PF13302">
    <property type="entry name" value="Acetyltransf_3"/>
    <property type="match status" value="1"/>
</dbReference>
<evidence type="ECO:0000259" key="1">
    <source>
        <dbReference type="PROSITE" id="PS51186"/>
    </source>
</evidence>
<dbReference type="InterPro" id="IPR051531">
    <property type="entry name" value="N-acetyltransferase"/>
</dbReference>
<dbReference type="PANTHER" id="PTHR43792:SF1">
    <property type="entry name" value="N-ACETYLTRANSFERASE DOMAIN-CONTAINING PROTEIN"/>
    <property type="match status" value="1"/>
</dbReference>
<sequence length="179" mass="19650">MIGLANTPVLETERLILRAPTGDDWPAWRDFHLSDRAQYIGGGSQMTERNSWRAFGHVIGHWVMRGFGMFVITEKGGDAALGITGPWFPAGWPEREVGWSIWHPAGEGRGIASEAARAALDHVFNDLGWDTAVSYIDAENTRSIALAERLGARLDADAPSLDTGADEINHVYRHRKGSA</sequence>
<evidence type="ECO:0000313" key="3">
    <source>
        <dbReference type="Proteomes" id="UP000233742"/>
    </source>
</evidence>
<evidence type="ECO:0000313" key="2">
    <source>
        <dbReference type="EMBL" id="AUH32499.1"/>
    </source>
</evidence>
<dbReference type="EMBL" id="CP025408">
    <property type="protein sequence ID" value="AUH32499.1"/>
    <property type="molecule type" value="Genomic_DNA"/>
</dbReference>
<dbReference type="PROSITE" id="PS51186">
    <property type="entry name" value="GNAT"/>
    <property type="match status" value="1"/>
</dbReference>
<dbReference type="InterPro" id="IPR016181">
    <property type="entry name" value="Acyl_CoA_acyltransferase"/>
</dbReference>
<dbReference type="InterPro" id="IPR000182">
    <property type="entry name" value="GNAT_dom"/>
</dbReference>
<dbReference type="Proteomes" id="UP000233742">
    <property type="component" value="Chromosome"/>
</dbReference>
<dbReference type="SUPFAM" id="SSF55729">
    <property type="entry name" value="Acyl-CoA N-acyltransferases (Nat)"/>
    <property type="match status" value="1"/>
</dbReference>
<reference evidence="2 3" key="1">
    <citation type="submission" date="2017-12" db="EMBL/GenBank/DDBJ databases">
        <authorList>
            <person name="Hurst M.R.H."/>
        </authorList>
    </citation>
    <scope>NUCLEOTIDE SEQUENCE [LARGE SCALE GENOMIC DNA]</scope>
    <source>
        <strain evidence="2 3">BM15</strain>
    </source>
</reference>
<dbReference type="GO" id="GO:0016747">
    <property type="term" value="F:acyltransferase activity, transferring groups other than amino-acyl groups"/>
    <property type="evidence" value="ECO:0007669"/>
    <property type="project" value="InterPro"/>
</dbReference>
<name>A0A2K9EDW9_9RHOB</name>
<feature type="domain" description="N-acetyltransferase" evidence="1">
    <location>
        <begin position="15"/>
        <end position="178"/>
    </location>
</feature>
<dbReference type="OrthoDB" id="6293260at2"/>
<dbReference type="Gene3D" id="3.40.630.30">
    <property type="match status" value="1"/>
</dbReference>
<dbReference type="AlphaFoldDB" id="A0A2K9EDW9"/>
<proteinExistence type="predicted"/>
<gene>
    <name evidence="2" type="ORF">CUV01_03040</name>
</gene>
<dbReference type="KEGG" id="paro:CUV01_03040"/>
<accession>A0A2K9EDW9</accession>
<keyword evidence="2" id="KW-0808">Transferase</keyword>